<dbReference type="InterPro" id="IPR003100">
    <property type="entry name" value="PAZ_dom"/>
</dbReference>
<dbReference type="PROSITE" id="PS50822">
    <property type="entry name" value="PIWI"/>
    <property type="match status" value="1"/>
</dbReference>
<dbReference type="SMART" id="SM01163">
    <property type="entry name" value="DUF1785"/>
    <property type="match status" value="1"/>
</dbReference>
<accession>A0AAD4KIU3</accession>
<dbReference type="RefSeq" id="XP_046068562.1">
    <property type="nucleotide sequence ID" value="XM_046218529.1"/>
</dbReference>
<dbReference type="InterPro" id="IPR032474">
    <property type="entry name" value="Argonaute_N"/>
</dbReference>
<sequence length="871" mass="97992">MDHGTSVARPGFNENGKEVELKTNCYQISQFPTKKIYQYDVTIVKAGNESATVTSTARKLVWASDIRKSKFRQMIYDGAKLAWSDNSYDDPSGNLVQLGDYTKKELARDKTSAFRLMVRKSKVINLQVLESWLQKKYSFDESVLEAVNFLDHLMREVPSTKHTPIKRAFYNEKEDGGNLHNNLNVLKGYYQAIRAAINGRLIVNVDSVLCVFWRQASLSSHADTFLSLFDWQKTAKALKPRLNNPKNPWEGYEYSPAHKYIWSKMRHLEVRPMHPGCIVTRSFHIYQVSTANAHKATFPLKDAASGKERTISVAAFFKEKYNQVLHCPELPVVEMTKKGVLYPMECLEVAPLQRYNHKLDERQTADMLRIAVRKPEIRFGDIAKAKTRLDHAGDPVLKHFGMKISDAPIITKARLLPAPDIQFANAKIDPQTQGRWDLRGKKFIETNRFPLSSWGVGVFKQGRNALTKTEAEKWAEGFKNQYMGHGGKVKSSPFVTELTGDTAMAIQRLFEGTGNHFKQRPQLLIIMNCDCRFGVPSQVVQCAQYMSNVSMKVNAKLGGVTCKAVPKFKEAQIKPGSIIIGADVSHASPGSLAPSLTAISVSADKVGAKYMGRCETGLRRVEIIDEQNMKEMLVPLVDQWTKTVGQGRRPQNVYYFRDGVSTGQFAQVLAKEVPMIKDVIHHGSGDKLPPKVTVVIANKRHHLRAVPKPTDKSAADRNGNPLPGTLIERDITSPHTWDFLLIAHVALQGTSQPVHYHVIRDEIGHSATHLQNMIYNHSYQYVRSTTSVSLFPAIYYAHLISNRARPHESVSEEQGPTSGAYIKLDKHTEKTGSGSSNPNALSKMEGVDDTPPRLLKMVQNETRNHLEMWFV</sequence>
<dbReference type="GeneID" id="70248816"/>
<evidence type="ECO:0000313" key="5">
    <source>
        <dbReference type="Proteomes" id="UP001201262"/>
    </source>
</evidence>
<dbReference type="Pfam" id="PF16488">
    <property type="entry name" value="ArgoL2"/>
    <property type="match status" value="1"/>
</dbReference>
<dbReference type="Gene3D" id="3.40.50.2300">
    <property type="match status" value="1"/>
</dbReference>
<dbReference type="PROSITE" id="PS50821">
    <property type="entry name" value="PAZ"/>
    <property type="match status" value="1"/>
</dbReference>
<comment type="caution">
    <text evidence="4">The sequence shown here is derived from an EMBL/GenBank/DDBJ whole genome shotgun (WGS) entry which is preliminary data.</text>
</comment>
<dbReference type="GO" id="GO:0003743">
    <property type="term" value="F:translation initiation factor activity"/>
    <property type="evidence" value="ECO:0007669"/>
    <property type="project" value="UniProtKB-KW"/>
</dbReference>
<feature type="region of interest" description="Disordered" evidence="1">
    <location>
        <begin position="827"/>
        <end position="850"/>
    </location>
</feature>
<dbReference type="AlphaFoldDB" id="A0AAD4KIU3"/>
<dbReference type="CDD" id="cd02846">
    <property type="entry name" value="PAZ_argonaute_like"/>
    <property type="match status" value="1"/>
</dbReference>
<dbReference type="Gene3D" id="3.30.420.10">
    <property type="entry name" value="Ribonuclease H-like superfamily/Ribonuclease H"/>
    <property type="match status" value="1"/>
</dbReference>
<dbReference type="SMART" id="SM00950">
    <property type="entry name" value="Piwi"/>
    <property type="match status" value="1"/>
</dbReference>
<dbReference type="SUPFAM" id="SSF53098">
    <property type="entry name" value="Ribonuclease H-like"/>
    <property type="match status" value="1"/>
</dbReference>
<feature type="region of interest" description="Disordered" evidence="1">
    <location>
        <begin position="706"/>
        <end position="726"/>
    </location>
</feature>
<dbReference type="Pfam" id="PF02170">
    <property type="entry name" value="PAZ"/>
    <property type="match status" value="1"/>
</dbReference>
<dbReference type="InterPro" id="IPR032472">
    <property type="entry name" value="ArgoL2"/>
</dbReference>
<name>A0AAD4KIU3_9EURO</name>
<feature type="compositionally biased region" description="Polar residues" evidence="1">
    <location>
        <begin position="831"/>
        <end position="840"/>
    </location>
</feature>
<gene>
    <name evidence="4" type="ORF">BGW36DRAFT_399508</name>
</gene>
<dbReference type="PANTHER" id="PTHR22891">
    <property type="entry name" value="EUKARYOTIC TRANSLATION INITIATION FACTOR 2C"/>
    <property type="match status" value="1"/>
</dbReference>
<evidence type="ECO:0000313" key="4">
    <source>
        <dbReference type="EMBL" id="KAH8692689.1"/>
    </source>
</evidence>
<reference evidence="4" key="1">
    <citation type="submission" date="2021-12" db="EMBL/GenBank/DDBJ databases">
        <title>Convergent genome expansion in fungi linked to evolution of root-endophyte symbiosis.</title>
        <authorList>
            <consortium name="DOE Joint Genome Institute"/>
            <person name="Ke Y.-H."/>
            <person name="Bonito G."/>
            <person name="Liao H.-L."/>
            <person name="Looney B."/>
            <person name="Rojas-Flechas A."/>
            <person name="Nash J."/>
            <person name="Hameed K."/>
            <person name="Schadt C."/>
            <person name="Martin F."/>
            <person name="Crous P.W."/>
            <person name="Miettinen O."/>
            <person name="Magnuson J.K."/>
            <person name="Labbe J."/>
            <person name="Jacobson D."/>
            <person name="Doktycz M.J."/>
            <person name="Veneault-Fourrey C."/>
            <person name="Kuo A."/>
            <person name="Mondo S."/>
            <person name="Calhoun S."/>
            <person name="Riley R."/>
            <person name="Ohm R."/>
            <person name="LaButti K."/>
            <person name="Andreopoulos B."/>
            <person name="Pangilinan J."/>
            <person name="Nolan M."/>
            <person name="Tritt A."/>
            <person name="Clum A."/>
            <person name="Lipzen A."/>
            <person name="Daum C."/>
            <person name="Barry K."/>
            <person name="Grigoriev I.V."/>
            <person name="Vilgalys R."/>
        </authorList>
    </citation>
    <scope>NUCLEOTIDE SEQUENCE</scope>
    <source>
        <strain evidence="4">PMI_201</strain>
    </source>
</reference>
<dbReference type="EMBL" id="JAJTJA010000010">
    <property type="protein sequence ID" value="KAH8692689.1"/>
    <property type="molecule type" value="Genomic_DNA"/>
</dbReference>
<keyword evidence="4" id="KW-0396">Initiation factor</keyword>
<dbReference type="InterPro" id="IPR036085">
    <property type="entry name" value="PAZ_dom_sf"/>
</dbReference>
<evidence type="ECO:0000259" key="3">
    <source>
        <dbReference type="PROSITE" id="PS50822"/>
    </source>
</evidence>
<dbReference type="SUPFAM" id="SSF101690">
    <property type="entry name" value="PAZ domain"/>
    <property type="match status" value="1"/>
</dbReference>
<dbReference type="InterPro" id="IPR012337">
    <property type="entry name" value="RNaseH-like_sf"/>
</dbReference>
<evidence type="ECO:0000256" key="1">
    <source>
        <dbReference type="SAM" id="MobiDB-lite"/>
    </source>
</evidence>
<feature type="domain" description="Piwi" evidence="3">
    <location>
        <begin position="541"/>
        <end position="809"/>
    </location>
</feature>
<dbReference type="InterPro" id="IPR036397">
    <property type="entry name" value="RNaseH_sf"/>
</dbReference>
<dbReference type="GO" id="GO:0003723">
    <property type="term" value="F:RNA binding"/>
    <property type="evidence" value="ECO:0007669"/>
    <property type="project" value="InterPro"/>
</dbReference>
<proteinExistence type="predicted"/>
<dbReference type="Proteomes" id="UP001201262">
    <property type="component" value="Unassembled WGS sequence"/>
</dbReference>
<feature type="domain" description="PAZ" evidence="2">
    <location>
        <begin position="256"/>
        <end position="351"/>
    </location>
</feature>
<dbReference type="InterPro" id="IPR014811">
    <property type="entry name" value="ArgoL1"/>
</dbReference>
<dbReference type="Pfam" id="PF16486">
    <property type="entry name" value="ArgoN"/>
    <property type="match status" value="1"/>
</dbReference>
<evidence type="ECO:0000259" key="2">
    <source>
        <dbReference type="PROSITE" id="PS50821"/>
    </source>
</evidence>
<keyword evidence="4" id="KW-0648">Protein biosynthesis</keyword>
<organism evidence="4 5">
    <name type="scientific">Talaromyces proteolyticus</name>
    <dbReference type="NCBI Taxonomy" id="1131652"/>
    <lineage>
        <taxon>Eukaryota</taxon>
        <taxon>Fungi</taxon>
        <taxon>Dikarya</taxon>
        <taxon>Ascomycota</taxon>
        <taxon>Pezizomycotina</taxon>
        <taxon>Eurotiomycetes</taxon>
        <taxon>Eurotiomycetidae</taxon>
        <taxon>Eurotiales</taxon>
        <taxon>Trichocomaceae</taxon>
        <taxon>Talaromyces</taxon>
        <taxon>Talaromyces sect. Bacilispori</taxon>
    </lineage>
</organism>
<dbReference type="InterPro" id="IPR003165">
    <property type="entry name" value="Piwi"/>
</dbReference>
<dbReference type="Gene3D" id="2.170.260.10">
    <property type="entry name" value="paz domain"/>
    <property type="match status" value="1"/>
</dbReference>
<dbReference type="Pfam" id="PF08699">
    <property type="entry name" value="ArgoL1"/>
    <property type="match status" value="1"/>
</dbReference>
<dbReference type="Pfam" id="PF02171">
    <property type="entry name" value="Piwi"/>
    <property type="match status" value="1"/>
</dbReference>
<protein>
    <submittedName>
        <fullName evidence="4">Eukaryotic translation initiation factor eIF-2C4</fullName>
    </submittedName>
</protein>
<keyword evidence="5" id="KW-1185">Reference proteome</keyword>